<comment type="caution">
    <text evidence="4">The sequence shown here is derived from an EMBL/GenBank/DDBJ whole genome shotgun (WGS) entry which is preliminary data.</text>
</comment>
<evidence type="ECO:0000259" key="3">
    <source>
        <dbReference type="Pfam" id="PF13622"/>
    </source>
</evidence>
<feature type="domain" description="Acyl-CoA thioesterase-like N-terminal HotDog" evidence="3">
    <location>
        <begin position="76"/>
        <end position="153"/>
    </location>
</feature>
<proteinExistence type="inferred from homology"/>
<protein>
    <submittedName>
        <fullName evidence="4">Acyl-thioesterase</fullName>
    </submittedName>
</protein>
<evidence type="ECO:0000313" key="5">
    <source>
        <dbReference type="Proteomes" id="UP001174694"/>
    </source>
</evidence>
<dbReference type="CDD" id="cd03445">
    <property type="entry name" value="Thioesterase_II_repeat2"/>
    <property type="match status" value="1"/>
</dbReference>
<dbReference type="AlphaFoldDB" id="A0AA38VTT1"/>
<organism evidence="4 5">
    <name type="scientific">Pleurostoma richardsiae</name>
    <dbReference type="NCBI Taxonomy" id="41990"/>
    <lineage>
        <taxon>Eukaryota</taxon>
        <taxon>Fungi</taxon>
        <taxon>Dikarya</taxon>
        <taxon>Ascomycota</taxon>
        <taxon>Pezizomycotina</taxon>
        <taxon>Sordariomycetes</taxon>
        <taxon>Sordariomycetidae</taxon>
        <taxon>Calosphaeriales</taxon>
        <taxon>Pleurostomataceae</taxon>
        <taxon>Pleurostoma</taxon>
    </lineage>
</organism>
<dbReference type="InterPro" id="IPR049449">
    <property type="entry name" value="TesB_ACOT8-like_N"/>
</dbReference>
<evidence type="ECO:0000256" key="2">
    <source>
        <dbReference type="ARBA" id="ARBA00022801"/>
    </source>
</evidence>
<comment type="similarity">
    <text evidence="1">Belongs to the C/M/P thioester hydrolase family.</text>
</comment>
<dbReference type="Gene3D" id="2.40.160.210">
    <property type="entry name" value="Acyl-CoA thioesterase, double hotdog domain"/>
    <property type="match status" value="1"/>
</dbReference>
<dbReference type="InterPro" id="IPR042171">
    <property type="entry name" value="Acyl-CoA_hotdog"/>
</dbReference>
<keyword evidence="5" id="KW-1185">Reference proteome</keyword>
<reference evidence="4" key="1">
    <citation type="submission" date="2022-07" db="EMBL/GenBank/DDBJ databases">
        <title>Fungi with potential for degradation of polypropylene.</title>
        <authorList>
            <person name="Gostincar C."/>
        </authorList>
    </citation>
    <scope>NUCLEOTIDE SEQUENCE</scope>
    <source>
        <strain evidence="4">EXF-13308</strain>
    </source>
</reference>
<dbReference type="PANTHER" id="PTHR11066:SF64">
    <property type="entry name" value="ACYL-COA THIOESTERASE (AFU_ORTHOLOGUE AFUA_1G12060)"/>
    <property type="match status" value="1"/>
</dbReference>
<dbReference type="PANTHER" id="PTHR11066">
    <property type="entry name" value="ACYL-COA THIOESTERASE"/>
    <property type="match status" value="1"/>
</dbReference>
<dbReference type="InterPro" id="IPR003703">
    <property type="entry name" value="Acyl_CoA_thio"/>
</dbReference>
<keyword evidence="2" id="KW-0378">Hydrolase</keyword>
<dbReference type="GO" id="GO:0047617">
    <property type="term" value="F:fatty acyl-CoA hydrolase activity"/>
    <property type="evidence" value="ECO:0007669"/>
    <property type="project" value="InterPro"/>
</dbReference>
<dbReference type="GO" id="GO:0005782">
    <property type="term" value="C:peroxisomal matrix"/>
    <property type="evidence" value="ECO:0007669"/>
    <property type="project" value="TreeGrafter"/>
</dbReference>
<sequence length="390" mass="42076">MDDELAKSRLAFHENMELVSVPAASETRAPTAVSRFMSTRAAWLPGSDLKRLLLPAVEDQPETVDERPAIANRPMAAYGGHVYAQSALAACKVVEEDEKQRGVSNADGRLGLHTIHGTWNTPGQSDRPFIYEVAPVSTGRSFCTYLVNARQPTSPSASGDHYTLADASSSPLDSTPCFTALISLKLPEPHSGGANTQDVPPQRRFAEVLSSRPPDAWPPAPPLDLESVRQVLGGAHPVGTFPTVDMRKVDLSAWNAGRGVADRRELILYRLLRPLPLPAEAPEGENAANRHVLVHAFESDRNSLLMIANHLGFGLALGRAASLAYSIVVHVNAEEAVMAGEGWWIQEVAYPRAAAGRTTLLNKIWSPEGVHVATGMQDGVCRVQEGKGRL</sequence>
<name>A0AA38VTT1_9PEZI</name>
<evidence type="ECO:0000256" key="1">
    <source>
        <dbReference type="ARBA" id="ARBA00006538"/>
    </source>
</evidence>
<dbReference type="GO" id="GO:0006637">
    <property type="term" value="P:acyl-CoA metabolic process"/>
    <property type="evidence" value="ECO:0007669"/>
    <property type="project" value="InterPro"/>
</dbReference>
<dbReference type="Proteomes" id="UP001174694">
    <property type="component" value="Unassembled WGS sequence"/>
</dbReference>
<accession>A0AA38VTT1</accession>
<dbReference type="EMBL" id="JANBVO010000007">
    <property type="protein sequence ID" value="KAJ9150766.1"/>
    <property type="molecule type" value="Genomic_DNA"/>
</dbReference>
<dbReference type="CDD" id="cd03444">
    <property type="entry name" value="Thioesterase_II_repeat1"/>
    <property type="match status" value="1"/>
</dbReference>
<gene>
    <name evidence="4" type="ORF">NKR23_g3513</name>
</gene>
<dbReference type="InterPro" id="IPR029069">
    <property type="entry name" value="HotDog_dom_sf"/>
</dbReference>
<dbReference type="Pfam" id="PF13622">
    <property type="entry name" value="4HBT_3"/>
    <property type="match status" value="1"/>
</dbReference>
<dbReference type="GO" id="GO:0009062">
    <property type="term" value="P:fatty acid catabolic process"/>
    <property type="evidence" value="ECO:0007669"/>
    <property type="project" value="TreeGrafter"/>
</dbReference>
<dbReference type="SUPFAM" id="SSF54637">
    <property type="entry name" value="Thioesterase/thiol ester dehydrase-isomerase"/>
    <property type="match status" value="2"/>
</dbReference>
<evidence type="ECO:0000313" key="4">
    <source>
        <dbReference type="EMBL" id="KAJ9150766.1"/>
    </source>
</evidence>